<gene>
    <name evidence="2" type="ORF">R28058_01451</name>
</gene>
<dbReference type="Proteomes" id="UP000049127">
    <property type="component" value="Unassembled WGS sequence"/>
</dbReference>
<feature type="transmembrane region" description="Helical" evidence="1">
    <location>
        <begin position="6"/>
        <end position="25"/>
    </location>
</feature>
<evidence type="ECO:0000313" key="3">
    <source>
        <dbReference type="Proteomes" id="UP000049127"/>
    </source>
</evidence>
<evidence type="ECO:0000313" key="2">
    <source>
        <dbReference type="EMBL" id="CEQ02412.1"/>
    </source>
</evidence>
<feature type="transmembrane region" description="Helical" evidence="1">
    <location>
        <begin position="69"/>
        <end position="88"/>
    </location>
</feature>
<organism evidence="2 3">
    <name type="scientific">Paraclostridium sordellii</name>
    <name type="common">Clostridium sordellii</name>
    <dbReference type="NCBI Taxonomy" id="1505"/>
    <lineage>
        <taxon>Bacteria</taxon>
        <taxon>Bacillati</taxon>
        <taxon>Bacillota</taxon>
        <taxon>Clostridia</taxon>
        <taxon>Peptostreptococcales</taxon>
        <taxon>Peptostreptococcaceae</taxon>
        <taxon>Paraclostridium</taxon>
    </lineage>
</organism>
<keyword evidence="1" id="KW-0472">Membrane</keyword>
<name>A0A0C7GB10_PARSO</name>
<proteinExistence type="predicted"/>
<dbReference type="EMBL" id="CEKZ01000003">
    <property type="protein sequence ID" value="CEQ02412.1"/>
    <property type="molecule type" value="Genomic_DNA"/>
</dbReference>
<dbReference type="RefSeq" id="WP_055335075.1">
    <property type="nucleotide sequence ID" value="NZ_CDNF01000003.1"/>
</dbReference>
<reference evidence="2 3" key="1">
    <citation type="submission" date="2015-01" db="EMBL/GenBank/DDBJ databases">
        <authorList>
            <person name="Aslett A.Martin."/>
            <person name="De Silva Nishadi"/>
        </authorList>
    </citation>
    <scope>NUCLEOTIDE SEQUENCE [LARGE SCALE GENOMIC DNA]</scope>
    <source>
        <strain evidence="2 3">R28058</strain>
    </source>
</reference>
<feature type="transmembrane region" description="Helical" evidence="1">
    <location>
        <begin position="46"/>
        <end position="63"/>
    </location>
</feature>
<keyword evidence="1" id="KW-1133">Transmembrane helix</keyword>
<protein>
    <submittedName>
        <fullName evidence="2">Uncharacterized protein</fullName>
    </submittedName>
</protein>
<accession>A0A0C7GB10</accession>
<sequence>MSKIIPMIIGELIIYFLLTIMERRYTLISNMIFKIKFRFSIVRKECNFLMALIIINAITYVFIGELFYISEFISGIFLGFSTGIIIFMNTIRSDYEEK</sequence>
<keyword evidence="1" id="KW-0812">Transmembrane</keyword>
<dbReference type="AlphaFoldDB" id="A0A0C7GB10"/>
<evidence type="ECO:0000256" key="1">
    <source>
        <dbReference type="SAM" id="Phobius"/>
    </source>
</evidence>